<organism evidence="4 5">
    <name type="scientific">Thioclava kandeliae</name>
    <dbReference type="NCBI Taxonomy" id="3070818"/>
    <lineage>
        <taxon>Bacteria</taxon>
        <taxon>Pseudomonadati</taxon>
        <taxon>Pseudomonadota</taxon>
        <taxon>Alphaproteobacteria</taxon>
        <taxon>Rhodobacterales</taxon>
        <taxon>Paracoccaceae</taxon>
        <taxon>Thioclava</taxon>
    </lineage>
</organism>
<keyword evidence="2 4" id="KW-0378">Hydrolase</keyword>
<dbReference type="SUPFAM" id="SSF56784">
    <property type="entry name" value="HAD-like"/>
    <property type="match status" value="1"/>
</dbReference>
<dbReference type="NCBIfam" id="TIGR01486">
    <property type="entry name" value="HAD-SF-IIB-MPGP"/>
    <property type="match status" value="1"/>
</dbReference>
<sequence length="258" mass="27317">MTILVFTDLDGTLLDHETYSFAPALPAIRALKERGAIIVLASSKTAPEIADLHDALGLGDMPIIAENGAALMTRDQITTQSDAYRDLRHALDGLPGELRRCFTGFGDMDVAGVAASTGLPLAQAAKARARAFSEPGIWTGSEAQEEAFVSALSRSGISARRGGRYLTLSFGGTKAGQMQAVIDRYRPDLTIALGDAPNDREMIETADIGVVIHNTHGNGLPALAGEKDGTIRRTQAEGPAGWNEAILAILADYEKEEG</sequence>
<evidence type="ECO:0000256" key="3">
    <source>
        <dbReference type="ARBA" id="ARBA00022842"/>
    </source>
</evidence>
<dbReference type="Gene3D" id="3.30.980.20">
    <property type="entry name" value="Putative mannosyl-3-phosphoglycerate phosphatase, domain 2"/>
    <property type="match status" value="1"/>
</dbReference>
<dbReference type="InterPro" id="IPR006381">
    <property type="entry name" value="HAD-SF-IIB-MPGP"/>
</dbReference>
<evidence type="ECO:0000256" key="2">
    <source>
        <dbReference type="ARBA" id="ARBA00022801"/>
    </source>
</evidence>
<keyword evidence="1" id="KW-0479">Metal-binding</keyword>
<proteinExistence type="predicted"/>
<keyword evidence="5" id="KW-1185">Reference proteome</keyword>
<comment type="caution">
    <text evidence="4">The sequence shown here is derived from an EMBL/GenBank/DDBJ whole genome shotgun (WGS) entry which is preliminary data.</text>
</comment>
<dbReference type="InterPro" id="IPR023214">
    <property type="entry name" value="HAD_sf"/>
</dbReference>
<protein>
    <submittedName>
        <fullName evidence="4">HAD-IIB family hydrolase</fullName>
    </submittedName>
</protein>
<dbReference type="GO" id="GO:0016787">
    <property type="term" value="F:hydrolase activity"/>
    <property type="evidence" value="ECO:0007669"/>
    <property type="project" value="UniProtKB-KW"/>
</dbReference>
<dbReference type="PANTHER" id="PTHR10000:SF8">
    <property type="entry name" value="HAD SUPERFAMILY HYDROLASE-LIKE, TYPE 3"/>
    <property type="match status" value="1"/>
</dbReference>
<dbReference type="PANTHER" id="PTHR10000">
    <property type="entry name" value="PHOSPHOSERINE PHOSPHATASE"/>
    <property type="match status" value="1"/>
</dbReference>
<dbReference type="RefSeq" id="WP_350936703.1">
    <property type="nucleotide sequence ID" value="NZ_JAYWLC010000006.1"/>
</dbReference>
<evidence type="ECO:0000313" key="5">
    <source>
        <dbReference type="Proteomes" id="UP001438953"/>
    </source>
</evidence>
<gene>
    <name evidence="4" type="ORF">VSX56_09710</name>
</gene>
<keyword evidence="3" id="KW-0460">Magnesium</keyword>
<dbReference type="Pfam" id="PF08282">
    <property type="entry name" value="Hydrolase_3"/>
    <property type="match status" value="2"/>
</dbReference>
<dbReference type="InterPro" id="IPR006379">
    <property type="entry name" value="HAD-SF_hydro_IIB"/>
</dbReference>
<dbReference type="NCBIfam" id="TIGR01484">
    <property type="entry name" value="HAD-SF-IIB"/>
    <property type="match status" value="1"/>
</dbReference>
<dbReference type="SFLD" id="SFLDS00003">
    <property type="entry name" value="Haloacid_Dehalogenase"/>
    <property type="match status" value="1"/>
</dbReference>
<reference evidence="4 5" key="1">
    <citation type="submission" date="2024-06" db="EMBL/GenBank/DDBJ databases">
        <title>Thioclava kandeliae sp. nov. from a rhizosphere soil sample of Kandelia candel in a mangrove.</title>
        <authorList>
            <person name="Mu T."/>
        </authorList>
    </citation>
    <scope>NUCLEOTIDE SEQUENCE [LARGE SCALE GENOMIC DNA]</scope>
    <source>
        <strain evidence="4 5">CPCC 100088</strain>
    </source>
</reference>
<dbReference type="SFLD" id="SFLDG01140">
    <property type="entry name" value="C2.B:_Phosphomannomutase_and_P"/>
    <property type="match status" value="1"/>
</dbReference>
<dbReference type="Gene3D" id="3.40.50.1000">
    <property type="entry name" value="HAD superfamily/HAD-like"/>
    <property type="match status" value="1"/>
</dbReference>
<dbReference type="InterPro" id="IPR036412">
    <property type="entry name" value="HAD-like_sf"/>
</dbReference>
<evidence type="ECO:0000256" key="1">
    <source>
        <dbReference type="ARBA" id="ARBA00022723"/>
    </source>
</evidence>
<dbReference type="SFLD" id="SFLDG01142">
    <property type="entry name" value="C2.B.2:_Mannosyl-3-phosphoglyc"/>
    <property type="match status" value="1"/>
</dbReference>
<evidence type="ECO:0000313" key="4">
    <source>
        <dbReference type="EMBL" id="MER5172051.1"/>
    </source>
</evidence>
<dbReference type="EMBL" id="JAYWLC010000006">
    <property type="protein sequence ID" value="MER5172051.1"/>
    <property type="molecule type" value="Genomic_DNA"/>
</dbReference>
<name>A0ABV1SHN6_9RHOB</name>
<accession>A0ABV1SHN6</accession>
<dbReference type="Proteomes" id="UP001438953">
    <property type="component" value="Unassembled WGS sequence"/>
</dbReference>